<keyword evidence="1" id="KW-0472">Membrane</keyword>
<reference evidence="2 3" key="1">
    <citation type="submission" date="2015-12" db="EMBL/GenBank/DDBJ databases">
        <title>The genome of Folsomia candida.</title>
        <authorList>
            <person name="Faddeeva A."/>
            <person name="Derks M.F."/>
            <person name="Anvar Y."/>
            <person name="Smit S."/>
            <person name="Van Straalen N."/>
            <person name="Roelofs D."/>
        </authorList>
    </citation>
    <scope>NUCLEOTIDE SEQUENCE [LARGE SCALE GENOMIC DNA]</scope>
    <source>
        <strain evidence="2 3">VU population</strain>
        <tissue evidence="2">Whole body</tissue>
    </source>
</reference>
<evidence type="ECO:0000256" key="1">
    <source>
        <dbReference type="SAM" id="Phobius"/>
    </source>
</evidence>
<dbReference type="EMBL" id="LNIX01000029">
    <property type="protein sequence ID" value="OXA41610.1"/>
    <property type="molecule type" value="Genomic_DNA"/>
</dbReference>
<organism evidence="2 3">
    <name type="scientific">Folsomia candida</name>
    <name type="common">Springtail</name>
    <dbReference type="NCBI Taxonomy" id="158441"/>
    <lineage>
        <taxon>Eukaryota</taxon>
        <taxon>Metazoa</taxon>
        <taxon>Ecdysozoa</taxon>
        <taxon>Arthropoda</taxon>
        <taxon>Hexapoda</taxon>
        <taxon>Collembola</taxon>
        <taxon>Entomobryomorpha</taxon>
        <taxon>Isotomoidea</taxon>
        <taxon>Isotomidae</taxon>
        <taxon>Proisotominae</taxon>
        <taxon>Folsomia</taxon>
    </lineage>
</organism>
<sequence length="592" mass="67324">MPALHISSLQSNNPAYLFLHSHVPTNTFARYPEIVTTAKAVKFGTEHPQELRVYCIPCRSFVSYNATNGTNILHDIDVIWDSWNTKDLRKHYLESDTGDGEETCSLKLRNFINGCNAGVCSVPEMRKKFNATLLYTPYVRRVPRPFPHDRMGAIFFRWMVNPKAHEFLSSNGYWASFVIWRHFSFVVVINRPGPMEGLKSFSAPLDGPMWVLLLLSSLAKTAVLQVIQVLLKDKRNWGMKVVNNFLNLISIHLGQVGGNVLKVFGVPEITAGSVLLPVWFFSCYILMANVYQGSIFTFLAVPLIPEVPTDLEALVESNLPIMTNTYSRVQVDYRDSSILKEDLIPELVKVVRNKKLLTELDKNLFYVMSPRRDFDVLASNISYLRDVSSQNVTMSTKSSFAIMNKPSDLALLTGLMRLIDAKTVSKFIVAKSDGTGFDTPFSQFECHPALRNFFHVRIVTLVRQLEESGMFERWDTLVRWNAQLLVTGKVGKKHVAILFAKLMADWRESPTVFHQDEVKPVVVDVLKSILELCAILFATSGVVWMLKLPHKSRKVLSEELRKSSNSDLEALEALEVLIWRRWKSDQQILIGF</sequence>
<feature type="transmembrane region" description="Helical" evidence="1">
    <location>
        <begin position="209"/>
        <end position="231"/>
    </location>
</feature>
<proteinExistence type="predicted"/>
<evidence type="ECO:0000313" key="3">
    <source>
        <dbReference type="Proteomes" id="UP000198287"/>
    </source>
</evidence>
<dbReference type="Gene3D" id="1.10.287.70">
    <property type="match status" value="1"/>
</dbReference>
<dbReference type="AlphaFoldDB" id="A0A226D8Z4"/>
<evidence type="ECO:0000313" key="2">
    <source>
        <dbReference type="EMBL" id="OXA41610.1"/>
    </source>
</evidence>
<keyword evidence="1" id="KW-0812">Transmembrane</keyword>
<comment type="caution">
    <text evidence="2">The sequence shown here is derived from an EMBL/GenBank/DDBJ whole genome shotgun (WGS) entry which is preliminary data.</text>
</comment>
<feature type="transmembrane region" description="Helical" evidence="1">
    <location>
        <begin position="172"/>
        <end position="189"/>
    </location>
</feature>
<feature type="transmembrane region" description="Helical" evidence="1">
    <location>
        <begin position="269"/>
        <end position="287"/>
    </location>
</feature>
<protein>
    <submittedName>
        <fullName evidence="2">Uncharacterized protein</fullName>
    </submittedName>
</protein>
<keyword evidence="1" id="KW-1133">Transmembrane helix</keyword>
<keyword evidence="3" id="KW-1185">Reference proteome</keyword>
<dbReference type="Proteomes" id="UP000198287">
    <property type="component" value="Unassembled WGS sequence"/>
</dbReference>
<accession>A0A226D8Z4</accession>
<gene>
    <name evidence="2" type="ORF">Fcan01_23739</name>
</gene>
<name>A0A226D8Z4_FOLCA</name>